<feature type="domain" description="Penicillin binding protein A dimerisation" evidence="2">
    <location>
        <begin position="52"/>
        <end position="135"/>
    </location>
</feature>
<evidence type="ECO:0000313" key="4">
    <source>
        <dbReference type="EMBL" id="KGI82996.1"/>
    </source>
</evidence>
<dbReference type="InterPro" id="IPR012338">
    <property type="entry name" value="Beta-lactam/transpept-like"/>
</dbReference>
<dbReference type="EMBL" id="JPMV01000006">
    <property type="protein sequence ID" value="KGI82996.1"/>
    <property type="molecule type" value="Genomic_DNA"/>
</dbReference>
<dbReference type="Proteomes" id="UP000215043">
    <property type="component" value="Chromosome"/>
</dbReference>
<dbReference type="Gene3D" id="3.90.1310.10">
    <property type="entry name" value="Penicillin-binding protein 2a (Domain 2)"/>
    <property type="match status" value="1"/>
</dbReference>
<evidence type="ECO:0000259" key="1">
    <source>
        <dbReference type="Pfam" id="PF00905"/>
    </source>
</evidence>
<evidence type="ECO:0000259" key="2">
    <source>
        <dbReference type="Pfam" id="PF21922"/>
    </source>
</evidence>
<dbReference type="eggNOG" id="COG0768">
    <property type="taxonomic scope" value="Bacteria"/>
</dbReference>
<dbReference type="KEGG" id="aey:CDG81_00155"/>
<reference evidence="3 6" key="2">
    <citation type="submission" date="2017-08" db="EMBL/GenBank/DDBJ databases">
        <title>The complete genome sequence of moderately halophilic actinomycete Actinopolyspora erythraea YIM 90600, the producer of novel erythromycin, novel actinopolysporins A-C and tubercidin.</title>
        <authorList>
            <person name="Yin M."/>
            <person name="Tang S."/>
        </authorList>
    </citation>
    <scope>NUCLEOTIDE SEQUENCE [LARGE SCALE GENOMIC DNA]</scope>
    <source>
        <strain evidence="3 6">YIM 90600</strain>
    </source>
</reference>
<dbReference type="AlphaFoldDB" id="A0A099DAV3"/>
<dbReference type="InterPro" id="IPR001460">
    <property type="entry name" value="PCN-bd_Tpept"/>
</dbReference>
<proteinExistence type="predicted"/>
<reference evidence="4 5" key="1">
    <citation type="journal article" date="2014" name="PLoS ONE">
        <title>Identification and Characterization of a New Erythromycin Biosynthetic Gene Cluster in Actinopolyspora erythraea YIM90600, a Novel Erythronolide-Producing Halophilic Actinomycete Isolated from Salt Field.</title>
        <authorList>
            <person name="Chen D."/>
            <person name="Feng J."/>
            <person name="Huang L."/>
            <person name="Zhang Q."/>
            <person name="Wu J."/>
            <person name="Zhu X."/>
            <person name="Duan Y."/>
            <person name="Xu Z."/>
        </authorList>
    </citation>
    <scope>NUCLEOTIDE SEQUENCE [LARGE SCALE GENOMIC DNA]</scope>
    <source>
        <strain evidence="4 5">YIM90600</strain>
    </source>
</reference>
<dbReference type="Pfam" id="PF00905">
    <property type="entry name" value="Transpeptidase"/>
    <property type="match status" value="1"/>
</dbReference>
<evidence type="ECO:0000313" key="3">
    <source>
        <dbReference type="EMBL" id="ASU77007.1"/>
    </source>
</evidence>
<accession>A0A099DAV3</accession>
<gene>
    <name evidence="3" type="ORF">CDG81_00155</name>
    <name evidence="4" type="ORF">IL38_01515</name>
</gene>
<name>A0A099DAV3_9ACTN</name>
<protein>
    <submittedName>
        <fullName evidence="3 4">Penicillin-binding protein</fullName>
    </submittedName>
</protein>
<dbReference type="SUPFAM" id="SSF56601">
    <property type="entry name" value="beta-lactamase/transpeptidase-like"/>
    <property type="match status" value="1"/>
</dbReference>
<dbReference type="PANTHER" id="PTHR30627:SF24">
    <property type="entry name" value="PENICILLIN-BINDING PROTEIN 4B"/>
    <property type="match status" value="1"/>
</dbReference>
<sequence length="487" mass="51305">MNKPLRRVAVAMMAMIVLLLANATYVQVIRADALRNHSGNSRTLYQQYSTPRGQIIADGKLLASSEPTGSERFEYKREYADGPAFAPATGYFSFVYGTGGVESAENEVLSGTSDSLALNRLQSMLTGQQQQGGNVELTLNPAMQQAAYQQLAGDGVRGSVVALNPRDGSILAMANSPSYDPNRLATLSSDDQQQAWNELSEAPDDPLVNRATSTLYPPGSTFKLITAAAALESGEYDYDSEVTAKSSIKLPKVDAQLPNYGGATCGTMPTAPLWEAMARSCNTAFAEVAGKVGEKKLRETARSFGFGRDLDVPMSVAPSSVGDIENQAQLYQSGIGQFNVRTTPMQNAMVAAAIANDGEVMKPHLVDKTLAPDMSVLDSTDSEELGRAVSPEIAHTIRDMMVKAEQYAGDEGKISGVQIASKTGTAEHGEGKDPHGWYVAFAPAEDPQIAVAAVVEDGGDVGASATGSKIAAPVARAVIRAGLQGGG</sequence>
<dbReference type="Pfam" id="PF21922">
    <property type="entry name" value="PBP_dimer_2"/>
    <property type="match status" value="1"/>
</dbReference>
<dbReference type="Proteomes" id="UP000029737">
    <property type="component" value="Unassembled WGS sequence"/>
</dbReference>
<evidence type="ECO:0000313" key="5">
    <source>
        <dbReference type="Proteomes" id="UP000029737"/>
    </source>
</evidence>
<evidence type="ECO:0000313" key="6">
    <source>
        <dbReference type="Proteomes" id="UP000215043"/>
    </source>
</evidence>
<dbReference type="OrthoDB" id="9766847at2"/>
<dbReference type="InterPro" id="IPR054120">
    <property type="entry name" value="PBPA_dimer"/>
</dbReference>
<dbReference type="HOGENOM" id="CLU_009289_1_0_11"/>
<dbReference type="GO" id="GO:0071555">
    <property type="term" value="P:cell wall organization"/>
    <property type="evidence" value="ECO:0007669"/>
    <property type="project" value="TreeGrafter"/>
</dbReference>
<dbReference type="Gene3D" id="3.40.710.10">
    <property type="entry name" value="DD-peptidase/beta-lactamase superfamily"/>
    <property type="match status" value="1"/>
</dbReference>
<dbReference type="GO" id="GO:0008658">
    <property type="term" value="F:penicillin binding"/>
    <property type="evidence" value="ECO:0007669"/>
    <property type="project" value="InterPro"/>
</dbReference>
<dbReference type="GO" id="GO:0005886">
    <property type="term" value="C:plasma membrane"/>
    <property type="evidence" value="ECO:0007669"/>
    <property type="project" value="TreeGrafter"/>
</dbReference>
<dbReference type="RefSeq" id="WP_043569592.1">
    <property type="nucleotide sequence ID" value="NZ_CP022752.1"/>
</dbReference>
<dbReference type="PANTHER" id="PTHR30627">
    <property type="entry name" value="PEPTIDOGLYCAN D,D-TRANSPEPTIDASE"/>
    <property type="match status" value="1"/>
</dbReference>
<keyword evidence="5" id="KW-1185">Reference proteome</keyword>
<organism evidence="3 6">
    <name type="scientific">Actinopolyspora erythraea</name>
    <dbReference type="NCBI Taxonomy" id="414996"/>
    <lineage>
        <taxon>Bacteria</taxon>
        <taxon>Bacillati</taxon>
        <taxon>Actinomycetota</taxon>
        <taxon>Actinomycetes</taxon>
        <taxon>Actinopolysporales</taxon>
        <taxon>Actinopolysporaceae</taxon>
        <taxon>Actinopolyspora</taxon>
    </lineage>
</organism>
<dbReference type="InterPro" id="IPR050515">
    <property type="entry name" value="Beta-lactam/transpept"/>
</dbReference>
<dbReference type="GO" id="GO:0071972">
    <property type="term" value="F:peptidoglycan L,D-transpeptidase activity"/>
    <property type="evidence" value="ECO:0007669"/>
    <property type="project" value="TreeGrafter"/>
</dbReference>
<feature type="domain" description="Penicillin-binding protein transpeptidase" evidence="1">
    <location>
        <begin position="158"/>
        <end position="479"/>
    </location>
</feature>
<dbReference type="EMBL" id="CP022752">
    <property type="protein sequence ID" value="ASU77007.1"/>
    <property type="molecule type" value="Genomic_DNA"/>
</dbReference>